<organism evidence="2 3">
    <name type="scientific">Mycena citricolor</name>
    <dbReference type="NCBI Taxonomy" id="2018698"/>
    <lineage>
        <taxon>Eukaryota</taxon>
        <taxon>Fungi</taxon>
        <taxon>Dikarya</taxon>
        <taxon>Basidiomycota</taxon>
        <taxon>Agaricomycotina</taxon>
        <taxon>Agaricomycetes</taxon>
        <taxon>Agaricomycetidae</taxon>
        <taxon>Agaricales</taxon>
        <taxon>Marasmiineae</taxon>
        <taxon>Mycenaceae</taxon>
        <taxon>Mycena</taxon>
    </lineage>
</organism>
<dbReference type="AlphaFoldDB" id="A0AAD2H266"/>
<feature type="non-terminal residue" evidence="2">
    <location>
        <position position="102"/>
    </location>
</feature>
<sequence>LCASRPHYGRAAESSCAHTASYQQADHNESRAKAARPLPERLPGTHLRGAERAYGHDSAGGKAQDRSQGGEGGDQGAVQIVNSMAADKSCDSALVDVVIPAV</sequence>
<protein>
    <submittedName>
        <fullName evidence="2">Uncharacterized protein</fullName>
    </submittedName>
</protein>
<dbReference type="Proteomes" id="UP001295794">
    <property type="component" value="Unassembled WGS sequence"/>
</dbReference>
<proteinExistence type="predicted"/>
<gene>
    <name evidence="2" type="ORF">MYCIT1_LOCUS10704</name>
</gene>
<dbReference type="EMBL" id="CAVNYO010000136">
    <property type="protein sequence ID" value="CAK5267841.1"/>
    <property type="molecule type" value="Genomic_DNA"/>
</dbReference>
<evidence type="ECO:0000313" key="3">
    <source>
        <dbReference type="Proteomes" id="UP001295794"/>
    </source>
</evidence>
<keyword evidence="3" id="KW-1185">Reference proteome</keyword>
<feature type="region of interest" description="Disordered" evidence="1">
    <location>
        <begin position="1"/>
        <end position="76"/>
    </location>
</feature>
<feature type="compositionally biased region" description="Polar residues" evidence="1">
    <location>
        <begin position="16"/>
        <end position="25"/>
    </location>
</feature>
<evidence type="ECO:0000256" key="1">
    <source>
        <dbReference type="SAM" id="MobiDB-lite"/>
    </source>
</evidence>
<accession>A0AAD2H266</accession>
<evidence type="ECO:0000313" key="2">
    <source>
        <dbReference type="EMBL" id="CAK5267841.1"/>
    </source>
</evidence>
<reference evidence="2" key="1">
    <citation type="submission" date="2023-11" db="EMBL/GenBank/DDBJ databases">
        <authorList>
            <person name="De Vega J J."/>
            <person name="De Vega J J."/>
        </authorList>
    </citation>
    <scope>NUCLEOTIDE SEQUENCE</scope>
</reference>
<name>A0AAD2H266_9AGAR</name>
<comment type="caution">
    <text evidence="2">The sequence shown here is derived from an EMBL/GenBank/DDBJ whole genome shotgun (WGS) entry which is preliminary data.</text>
</comment>